<dbReference type="PROSITE" id="PS50048">
    <property type="entry name" value="ZN2_CY6_FUNGAL_2"/>
    <property type="match status" value="1"/>
</dbReference>
<dbReference type="Pfam" id="PF00172">
    <property type="entry name" value="Zn_clus"/>
    <property type="match status" value="1"/>
</dbReference>
<feature type="compositionally biased region" description="Polar residues" evidence="2">
    <location>
        <begin position="109"/>
        <end position="129"/>
    </location>
</feature>
<keyword evidence="5" id="KW-1185">Reference proteome</keyword>
<feature type="compositionally biased region" description="Pro residues" evidence="2">
    <location>
        <begin position="488"/>
        <end position="521"/>
    </location>
</feature>
<dbReference type="Gene3D" id="4.10.240.10">
    <property type="entry name" value="Zn(2)-C6 fungal-type DNA-binding domain"/>
    <property type="match status" value="1"/>
</dbReference>
<dbReference type="Gene3D" id="2.160.10.10">
    <property type="entry name" value="Hexapeptide repeat proteins"/>
    <property type="match status" value="1"/>
</dbReference>
<evidence type="ECO:0000256" key="1">
    <source>
        <dbReference type="ARBA" id="ARBA00023242"/>
    </source>
</evidence>
<feature type="domain" description="Zn(2)-C6 fungal-type" evidence="3">
    <location>
        <begin position="294"/>
        <end position="322"/>
    </location>
</feature>
<evidence type="ECO:0000313" key="4">
    <source>
        <dbReference type="EMBL" id="KJX92784.1"/>
    </source>
</evidence>
<feature type="compositionally biased region" description="Pro residues" evidence="2">
    <location>
        <begin position="426"/>
        <end position="446"/>
    </location>
</feature>
<dbReference type="InterPro" id="IPR011004">
    <property type="entry name" value="Trimer_LpxA-like_sf"/>
</dbReference>
<dbReference type="InterPro" id="IPR001138">
    <property type="entry name" value="Zn2Cys6_DnaBD"/>
</dbReference>
<dbReference type="GO" id="GO:0000981">
    <property type="term" value="F:DNA-binding transcription factor activity, RNA polymerase II-specific"/>
    <property type="evidence" value="ECO:0007669"/>
    <property type="project" value="InterPro"/>
</dbReference>
<dbReference type="PANTHER" id="PTHR23416:SF76">
    <property type="entry name" value="ZN(II)2CYS6 TRANSCRIPTION FACTOR (EUROFUNG)"/>
    <property type="match status" value="1"/>
</dbReference>
<dbReference type="InterPro" id="IPR051159">
    <property type="entry name" value="Hexapeptide_acetyltransf"/>
</dbReference>
<dbReference type="STRING" id="1047168.A0A0F4G634"/>
<name>A0A0F4G634_9PEZI</name>
<feature type="compositionally biased region" description="Polar residues" evidence="2">
    <location>
        <begin position="263"/>
        <end position="277"/>
    </location>
</feature>
<dbReference type="EMBL" id="LAFY01005779">
    <property type="protein sequence ID" value="KJX92784.1"/>
    <property type="molecule type" value="Genomic_DNA"/>
</dbReference>
<feature type="compositionally biased region" description="Polar residues" evidence="2">
    <location>
        <begin position="23"/>
        <end position="43"/>
    </location>
</feature>
<keyword evidence="1" id="KW-0539">Nucleus</keyword>
<dbReference type="GO" id="GO:0008270">
    <property type="term" value="F:zinc ion binding"/>
    <property type="evidence" value="ECO:0007669"/>
    <property type="project" value="InterPro"/>
</dbReference>
<feature type="region of interest" description="Disordered" evidence="2">
    <location>
        <begin position="331"/>
        <end position="551"/>
    </location>
</feature>
<dbReference type="CDD" id="cd00067">
    <property type="entry name" value="GAL4"/>
    <property type="match status" value="1"/>
</dbReference>
<proteinExistence type="predicted"/>
<protein>
    <recommendedName>
        <fullName evidence="3">Zn(2)-C6 fungal-type domain-containing protein</fullName>
    </recommendedName>
</protein>
<evidence type="ECO:0000259" key="3">
    <source>
        <dbReference type="PROSITE" id="PS50048"/>
    </source>
</evidence>
<dbReference type="SUPFAM" id="SSF51161">
    <property type="entry name" value="Trimeric LpxA-like enzymes"/>
    <property type="match status" value="1"/>
</dbReference>
<evidence type="ECO:0000256" key="2">
    <source>
        <dbReference type="SAM" id="MobiDB-lite"/>
    </source>
</evidence>
<reference evidence="4 5" key="1">
    <citation type="submission" date="2015-03" db="EMBL/GenBank/DDBJ databases">
        <title>RNA-seq based gene annotation and comparative genomics of four Zymoseptoria species reveal species-specific pathogenicity related genes and transposable element activity.</title>
        <authorList>
            <person name="Grandaubert J."/>
            <person name="Bhattacharyya A."/>
            <person name="Stukenbrock E.H."/>
        </authorList>
    </citation>
    <scope>NUCLEOTIDE SEQUENCE [LARGE SCALE GENOMIC DNA]</scope>
    <source>
        <strain evidence="4 5">Zb18110</strain>
    </source>
</reference>
<evidence type="ECO:0000313" key="5">
    <source>
        <dbReference type="Proteomes" id="UP000033647"/>
    </source>
</evidence>
<dbReference type="AlphaFoldDB" id="A0A0F4G634"/>
<dbReference type="SUPFAM" id="SSF57701">
    <property type="entry name" value="Zn2/Cys6 DNA-binding domain"/>
    <property type="match status" value="1"/>
</dbReference>
<organism evidence="4 5">
    <name type="scientific">Zymoseptoria brevis</name>
    <dbReference type="NCBI Taxonomy" id="1047168"/>
    <lineage>
        <taxon>Eukaryota</taxon>
        <taxon>Fungi</taxon>
        <taxon>Dikarya</taxon>
        <taxon>Ascomycota</taxon>
        <taxon>Pezizomycotina</taxon>
        <taxon>Dothideomycetes</taxon>
        <taxon>Dothideomycetidae</taxon>
        <taxon>Mycosphaerellales</taxon>
        <taxon>Mycosphaerellaceae</taxon>
        <taxon>Zymoseptoria</taxon>
    </lineage>
</organism>
<feature type="compositionally biased region" description="Basic and acidic residues" evidence="2">
    <location>
        <begin position="157"/>
        <end position="178"/>
    </location>
</feature>
<dbReference type="PROSITE" id="PS00463">
    <property type="entry name" value="ZN2_CY6_FUNGAL_1"/>
    <property type="match status" value="1"/>
</dbReference>
<dbReference type="OrthoDB" id="25818at2759"/>
<feature type="compositionally biased region" description="Pro residues" evidence="2">
    <location>
        <begin position="456"/>
        <end position="466"/>
    </location>
</feature>
<sequence length="818" mass="88178">MIQHRPRPDQTGARVNSPMRTAVHSTISETAGNGTHSTSSSQIHPPGASPPYPHGRPATPNSSKPHDVTSDQGVMYKIVPSPSGFTAVNGETPRYPSFRPDDSARHIPNGSQVTTSESTPSANQATHNWRPQYPPPADVSRTSNNPPADQPNTNKRKREEAGAAESREQQPRQTDASKTHSSRITPPPERTSTRETAPRTYGREPSPVYRKDRGAPPPRAEPEISAALAESLQRSLEAADSSNRKEPSPERSASPEDSPPYDRQNSQTNEDVNSINLDGTKRRKRNFTHRTKTGCHTCRQRKKKCDETKPICLNCQRGTFECGGYGPKPPAGAKLSARQNTPIKPYEPSHGPTQYLYTQPPPAVNNTYEEPRRPARPPFENIIPPNNVDNFPRAPRSEQPRTHHYSHPSYPTEPRPPPSRESYPPRSYPEPPPPPFAAKHGLPPPVDHVGLTPLQVYPPPAPPTHQPSPTASASWNPSHYRHPSHTSLPPPSHPLPGPPQHHQPPPPPPPSAPLSLPPPAPRTHYSSSLSSHSLTHRTTPTPRRGLTYLSNGTKTPQARLLTGEPVAYFIDDCLLHDRISCKRALESYNEACTARSMASPAEQSRLFGTILHPSARSGSGGIGSDAWNGGAAGGVGRMNGPQGSSGRRSVVLAPFRCEFGYNIHLGDNVVVDNGCYFQDAAEIYLGNGVVVGADCQFFTLDLSSASGGNIGGGGSTVGGTPGQEGSQALFRAGAIRLEDHCVVEGNVTILPFRTVGKGARVVAGSVVTRDVRPGTVVAGNPAQEVRSEEKKGVEEENARMLEGMQSGFRGRGGGYGEV</sequence>
<feature type="region of interest" description="Disordered" evidence="2">
    <location>
        <begin position="1"/>
        <end position="285"/>
    </location>
</feature>
<dbReference type="PANTHER" id="PTHR23416">
    <property type="entry name" value="SIALIC ACID SYNTHASE-RELATED"/>
    <property type="match status" value="1"/>
</dbReference>
<comment type="caution">
    <text evidence="4">The sequence shown here is derived from an EMBL/GenBank/DDBJ whole genome shotgun (WGS) entry which is preliminary data.</text>
</comment>
<feature type="compositionally biased region" description="Low complexity" evidence="2">
    <location>
        <begin position="522"/>
        <end position="549"/>
    </location>
</feature>
<feature type="compositionally biased region" description="Polar residues" evidence="2">
    <location>
        <begin position="140"/>
        <end position="153"/>
    </location>
</feature>
<gene>
    <name evidence="4" type="ORF">TI39_contig5824g00023</name>
</gene>
<accession>A0A0F4G634</accession>
<dbReference type="Proteomes" id="UP000033647">
    <property type="component" value="Unassembled WGS sequence"/>
</dbReference>
<dbReference type="GO" id="GO:0008374">
    <property type="term" value="F:O-acyltransferase activity"/>
    <property type="evidence" value="ECO:0007669"/>
    <property type="project" value="TreeGrafter"/>
</dbReference>
<dbReference type="SMART" id="SM00066">
    <property type="entry name" value="GAL4"/>
    <property type="match status" value="1"/>
</dbReference>
<dbReference type="InterPro" id="IPR036864">
    <property type="entry name" value="Zn2-C6_fun-type_DNA-bd_sf"/>
</dbReference>